<name>A0ABW1J6A0_9PSEU</name>
<dbReference type="PANTHER" id="PTHR43671:SF98">
    <property type="entry name" value="SERINE_THREONINE-PROTEIN KINASE NEK11"/>
    <property type="match status" value="1"/>
</dbReference>
<dbReference type="SMART" id="SM00220">
    <property type="entry name" value="S_TKc"/>
    <property type="match status" value="1"/>
</dbReference>
<evidence type="ECO:0000256" key="1">
    <source>
        <dbReference type="ARBA" id="ARBA00012513"/>
    </source>
</evidence>
<dbReference type="RefSeq" id="WP_379586469.1">
    <property type="nucleotide sequence ID" value="NZ_JBHSQW010000035.1"/>
</dbReference>
<dbReference type="InterPro" id="IPR000719">
    <property type="entry name" value="Prot_kinase_dom"/>
</dbReference>
<dbReference type="InterPro" id="IPR011009">
    <property type="entry name" value="Kinase-like_dom_sf"/>
</dbReference>
<keyword evidence="2" id="KW-0723">Serine/threonine-protein kinase</keyword>
<evidence type="ECO:0000256" key="6">
    <source>
        <dbReference type="ARBA" id="ARBA00022840"/>
    </source>
</evidence>
<dbReference type="EMBL" id="JBHSQW010000035">
    <property type="protein sequence ID" value="MFC5996025.1"/>
    <property type="molecule type" value="Genomic_DNA"/>
</dbReference>
<evidence type="ECO:0000256" key="4">
    <source>
        <dbReference type="ARBA" id="ARBA00022741"/>
    </source>
</evidence>
<dbReference type="InterPro" id="IPR050660">
    <property type="entry name" value="NEK_Ser/Thr_kinase"/>
</dbReference>
<accession>A0ABW1J6A0</accession>
<evidence type="ECO:0000259" key="9">
    <source>
        <dbReference type="PROSITE" id="PS50011"/>
    </source>
</evidence>
<evidence type="ECO:0000313" key="11">
    <source>
        <dbReference type="Proteomes" id="UP001596302"/>
    </source>
</evidence>
<keyword evidence="4" id="KW-0547">Nucleotide-binding</keyword>
<dbReference type="PANTHER" id="PTHR43671">
    <property type="entry name" value="SERINE/THREONINE-PROTEIN KINASE NEK"/>
    <property type="match status" value="1"/>
</dbReference>
<organism evidence="10 11">
    <name type="scientific">Pseudonocardia hispaniensis</name>
    <dbReference type="NCBI Taxonomy" id="904933"/>
    <lineage>
        <taxon>Bacteria</taxon>
        <taxon>Bacillati</taxon>
        <taxon>Actinomycetota</taxon>
        <taxon>Actinomycetes</taxon>
        <taxon>Pseudonocardiales</taxon>
        <taxon>Pseudonocardiaceae</taxon>
        <taxon>Pseudonocardia</taxon>
    </lineage>
</organism>
<keyword evidence="6" id="KW-0067">ATP-binding</keyword>
<keyword evidence="11" id="KW-1185">Reference proteome</keyword>
<evidence type="ECO:0000256" key="2">
    <source>
        <dbReference type="ARBA" id="ARBA00022527"/>
    </source>
</evidence>
<reference evidence="11" key="1">
    <citation type="journal article" date="2019" name="Int. J. Syst. Evol. Microbiol.">
        <title>The Global Catalogue of Microorganisms (GCM) 10K type strain sequencing project: providing services to taxonomists for standard genome sequencing and annotation.</title>
        <authorList>
            <consortium name="The Broad Institute Genomics Platform"/>
            <consortium name="The Broad Institute Genome Sequencing Center for Infectious Disease"/>
            <person name="Wu L."/>
            <person name="Ma J."/>
        </authorList>
    </citation>
    <scope>NUCLEOTIDE SEQUENCE [LARGE SCALE GENOMIC DNA]</scope>
    <source>
        <strain evidence="11">CCM 8391</strain>
    </source>
</reference>
<dbReference type="EC" id="2.7.11.1" evidence="1"/>
<comment type="caution">
    <text evidence="10">The sequence shown here is derived from an EMBL/GenBank/DDBJ whole genome shotgun (WGS) entry which is preliminary data.</text>
</comment>
<proteinExistence type="predicted"/>
<dbReference type="SUPFAM" id="SSF56112">
    <property type="entry name" value="Protein kinase-like (PK-like)"/>
    <property type="match status" value="1"/>
</dbReference>
<dbReference type="CDD" id="cd14014">
    <property type="entry name" value="STKc_PknB_like"/>
    <property type="match status" value="1"/>
</dbReference>
<dbReference type="Proteomes" id="UP001596302">
    <property type="component" value="Unassembled WGS sequence"/>
</dbReference>
<dbReference type="InterPro" id="IPR008271">
    <property type="entry name" value="Ser/Thr_kinase_AS"/>
</dbReference>
<sequence>MVLRGEVLKKPTYTAIQTIADEGNTAICYKCYHEVFQTKCVQKTVSMLGATDSFASDEPRLLRSLSHPYLVDVWEAQWDPEWGDQAVTFTMPFYEGGSLHAALMAGHVFSLGEAISLACNILDALHYLHVQRSLVHRDIKPGNIFLTDDLDTALLGDFGSAASIKDGQASCQGGTPLYKPPEWHSGSYTAQSDLYSFGLVLREMLGGRFRYEDVDMDDVDRRLLGGNRTLRDRDLMVPPFVPDGIRRVVNQLLQKDRSARPRTAFDVQRSLQNVPHLNWRRVDSDYPLTWIGELKTSKLRVPREVEATATKITRGPNAGMIRLSARWRQRNVDRWRNFGRLDAVLSEDDQAGWRSFFKSVSTEMFQSAARR</sequence>
<evidence type="ECO:0000256" key="5">
    <source>
        <dbReference type="ARBA" id="ARBA00022777"/>
    </source>
</evidence>
<evidence type="ECO:0000256" key="3">
    <source>
        <dbReference type="ARBA" id="ARBA00022679"/>
    </source>
</evidence>
<keyword evidence="3 10" id="KW-0808">Transferase</keyword>
<dbReference type="GO" id="GO:0004674">
    <property type="term" value="F:protein serine/threonine kinase activity"/>
    <property type="evidence" value="ECO:0007669"/>
    <property type="project" value="UniProtKB-EC"/>
</dbReference>
<comment type="catalytic activity">
    <reaction evidence="7">
        <text>L-threonyl-[protein] + ATP = O-phospho-L-threonyl-[protein] + ADP + H(+)</text>
        <dbReference type="Rhea" id="RHEA:46608"/>
        <dbReference type="Rhea" id="RHEA-COMP:11060"/>
        <dbReference type="Rhea" id="RHEA-COMP:11605"/>
        <dbReference type="ChEBI" id="CHEBI:15378"/>
        <dbReference type="ChEBI" id="CHEBI:30013"/>
        <dbReference type="ChEBI" id="CHEBI:30616"/>
        <dbReference type="ChEBI" id="CHEBI:61977"/>
        <dbReference type="ChEBI" id="CHEBI:456216"/>
        <dbReference type="EC" id="2.7.11.1"/>
    </reaction>
</comment>
<comment type="catalytic activity">
    <reaction evidence="8">
        <text>L-seryl-[protein] + ATP = O-phospho-L-seryl-[protein] + ADP + H(+)</text>
        <dbReference type="Rhea" id="RHEA:17989"/>
        <dbReference type="Rhea" id="RHEA-COMP:9863"/>
        <dbReference type="Rhea" id="RHEA-COMP:11604"/>
        <dbReference type="ChEBI" id="CHEBI:15378"/>
        <dbReference type="ChEBI" id="CHEBI:29999"/>
        <dbReference type="ChEBI" id="CHEBI:30616"/>
        <dbReference type="ChEBI" id="CHEBI:83421"/>
        <dbReference type="ChEBI" id="CHEBI:456216"/>
        <dbReference type="EC" id="2.7.11.1"/>
    </reaction>
</comment>
<dbReference type="Gene3D" id="1.10.510.10">
    <property type="entry name" value="Transferase(Phosphotransferase) domain 1"/>
    <property type="match status" value="1"/>
</dbReference>
<feature type="domain" description="Protein kinase" evidence="9">
    <location>
        <begin position="14"/>
        <end position="277"/>
    </location>
</feature>
<evidence type="ECO:0000256" key="8">
    <source>
        <dbReference type="ARBA" id="ARBA00048679"/>
    </source>
</evidence>
<dbReference type="PROSITE" id="PS50011">
    <property type="entry name" value="PROTEIN_KINASE_DOM"/>
    <property type="match status" value="1"/>
</dbReference>
<protein>
    <recommendedName>
        <fullName evidence="1">non-specific serine/threonine protein kinase</fullName>
        <ecNumber evidence="1">2.7.11.1</ecNumber>
    </recommendedName>
</protein>
<keyword evidence="5 10" id="KW-0418">Kinase</keyword>
<evidence type="ECO:0000313" key="10">
    <source>
        <dbReference type="EMBL" id="MFC5996025.1"/>
    </source>
</evidence>
<evidence type="ECO:0000256" key="7">
    <source>
        <dbReference type="ARBA" id="ARBA00047899"/>
    </source>
</evidence>
<dbReference type="PROSITE" id="PS00108">
    <property type="entry name" value="PROTEIN_KINASE_ST"/>
    <property type="match status" value="1"/>
</dbReference>
<dbReference type="Pfam" id="PF00069">
    <property type="entry name" value="Pkinase"/>
    <property type="match status" value="1"/>
</dbReference>
<gene>
    <name evidence="10" type="ORF">ACFQE5_17610</name>
</gene>